<dbReference type="InterPro" id="IPR029036">
    <property type="entry name" value="P5CR_dimer"/>
</dbReference>
<dbReference type="SUPFAM" id="SSF48179">
    <property type="entry name" value="6-phosphogluconate dehydrogenase C-terminal domain-like"/>
    <property type="match status" value="1"/>
</dbReference>
<sequence>MKIGIIGIGNMGTAIVDGLLAEGSHEISVASLDLPALHEFAKQRNISAYDTNGELVLHSDLVILAVKPKVFPEVLEEIRVSLQLQKPILLSIAAGLTLDVLSQLVKLDEQKIVRLMPNLAAKVGESVSAICANHLVEKEELTEIAEIFSAIGSVYEIEEKDFSTFVALAGSSPAFVYSFIDSLAKSGVMYGFPKDLATEIVTKTLIGSAKLLLEENCHPQQLADRVASPAGTTIAGLLALESAGFANAVHKGVEAIIKRDKEMSKKN</sequence>
<keyword evidence="2 6" id="KW-0641">Proline biosynthesis</keyword>
<feature type="domain" description="Pyrroline-5-carboxylate reductase catalytic N-terminal" evidence="10">
    <location>
        <begin position="2"/>
        <end position="95"/>
    </location>
</feature>
<keyword evidence="13" id="KW-1185">Reference proteome</keyword>
<dbReference type="PROSITE" id="PS00521">
    <property type="entry name" value="P5CR"/>
    <property type="match status" value="1"/>
</dbReference>
<comment type="function">
    <text evidence="5 6">Catalyzes the reduction of 1-pyrroline-5-carboxylate (PCA) to L-proline.</text>
</comment>
<protein>
    <recommendedName>
        <fullName evidence="6 7">Pyrroline-5-carboxylate reductase</fullName>
        <shortName evidence="6">P5C reductase</shortName>
        <shortName evidence="6">P5CR</shortName>
        <ecNumber evidence="6 7">1.5.1.2</ecNumber>
    </recommendedName>
    <alternativeName>
        <fullName evidence="6">PCA reductase</fullName>
    </alternativeName>
</protein>
<dbReference type="UniPathway" id="UPA00098">
    <property type="reaction ID" value="UER00361"/>
</dbReference>
<feature type="binding site" evidence="8">
    <location>
        <position position="52"/>
    </location>
    <ligand>
        <name>NADPH</name>
        <dbReference type="ChEBI" id="CHEBI:57783"/>
    </ligand>
</feature>
<comment type="subcellular location">
    <subcellularLocation>
        <location evidence="6">Cytoplasm</location>
    </subcellularLocation>
</comment>
<evidence type="ECO:0000313" key="12">
    <source>
        <dbReference type="EMBL" id="SJZ96854.1"/>
    </source>
</evidence>
<dbReference type="SUPFAM" id="SSF51735">
    <property type="entry name" value="NAD(P)-binding Rossmann-fold domains"/>
    <property type="match status" value="1"/>
</dbReference>
<evidence type="ECO:0000256" key="2">
    <source>
        <dbReference type="ARBA" id="ARBA00022650"/>
    </source>
</evidence>
<comment type="pathway">
    <text evidence="6 9">Amino-acid biosynthesis; L-proline biosynthesis; L-proline from L-glutamate 5-semialdehyde: step 1/1.</text>
</comment>
<name>A0A1T4PZ96_9ENTE</name>
<dbReference type="EC" id="1.5.1.2" evidence="6 7"/>
<evidence type="ECO:0000256" key="4">
    <source>
        <dbReference type="ARBA" id="ARBA00023002"/>
    </source>
</evidence>
<dbReference type="Proteomes" id="UP000190328">
    <property type="component" value="Unassembled WGS sequence"/>
</dbReference>
<dbReference type="PANTHER" id="PTHR11645">
    <property type="entry name" value="PYRROLINE-5-CARBOXYLATE REDUCTASE"/>
    <property type="match status" value="1"/>
</dbReference>
<evidence type="ECO:0000256" key="6">
    <source>
        <dbReference type="HAMAP-Rule" id="MF_01925"/>
    </source>
</evidence>
<accession>A0A1T4PZ96</accession>
<dbReference type="InterPro" id="IPR000304">
    <property type="entry name" value="Pyrroline-COOH_reductase"/>
</dbReference>
<evidence type="ECO:0000256" key="1">
    <source>
        <dbReference type="ARBA" id="ARBA00005525"/>
    </source>
</evidence>
<dbReference type="OrthoDB" id="9805754at2"/>
<dbReference type="RefSeq" id="WP_078807917.1">
    <property type="nucleotide sequence ID" value="NZ_FUXI01000024.1"/>
</dbReference>
<comment type="catalytic activity">
    <reaction evidence="6">
        <text>L-proline + NAD(+) = (S)-1-pyrroline-5-carboxylate + NADH + 2 H(+)</text>
        <dbReference type="Rhea" id="RHEA:14105"/>
        <dbReference type="ChEBI" id="CHEBI:15378"/>
        <dbReference type="ChEBI" id="CHEBI:17388"/>
        <dbReference type="ChEBI" id="CHEBI:57540"/>
        <dbReference type="ChEBI" id="CHEBI:57945"/>
        <dbReference type="ChEBI" id="CHEBI:60039"/>
        <dbReference type="EC" id="1.5.1.2"/>
    </reaction>
</comment>
<dbReference type="Pfam" id="PF14748">
    <property type="entry name" value="P5CR_dimer"/>
    <property type="match status" value="1"/>
</dbReference>
<proteinExistence type="inferred from homology"/>
<gene>
    <name evidence="6" type="primary">proC</name>
    <name evidence="12" type="ORF">SAMN02745116_01998</name>
</gene>
<reference evidence="12 13" key="1">
    <citation type="submission" date="2017-02" db="EMBL/GenBank/DDBJ databases">
        <authorList>
            <person name="Peterson S.W."/>
        </authorList>
    </citation>
    <scope>NUCLEOTIDE SEQUENCE [LARGE SCALE GENOMIC DNA]</scope>
    <source>
        <strain evidence="12 13">ATCC BAA-1030</strain>
    </source>
</reference>
<dbReference type="GO" id="GO:0004735">
    <property type="term" value="F:pyrroline-5-carboxylate reductase activity"/>
    <property type="evidence" value="ECO:0007669"/>
    <property type="project" value="UniProtKB-UniRule"/>
</dbReference>
<keyword evidence="6 9" id="KW-0028">Amino-acid biosynthesis</keyword>
<dbReference type="STRING" id="263852.SAMN02745116_01998"/>
<dbReference type="PIRSF" id="PIRSF000193">
    <property type="entry name" value="Pyrrol-5-carb_rd"/>
    <property type="match status" value="1"/>
</dbReference>
<dbReference type="AlphaFoldDB" id="A0A1T4PZ96"/>
<dbReference type="InterPro" id="IPR036291">
    <property type="entry name" value="NAD(P)-bd_dom_sf"/>
</dbReference>
<evidence type="ECO:0000313" key="13">
    <source>
        <dbReference type="Proteomes" id="UP000190328"/>
    </source>
</evidence>
<dbReference type="Gene3D" id="3.40.50.720">
    <property type="entry name" value="NAD(P)-binding Rossmann-like Domain"/>
    <property type="match status" value="1"/>
</dbReference>
<evidence type="ECO:0000259" key="10">
    <source>
        <dbReference type="Pfam" id="PF03807"/>
    </source>
</evidence>
<evidence type="ECO:0000256" key="9">
    <source>
        <dbReference type="RuleBase" id="RU003903"/>
    </source>
</evidence>
<feature type="binding site" evidence="8">
    <location>
        <position position="31"/>
    </location>
    <ligand>
        <name>NADP(+)</name>
        <dbReference type="ChEBI" id="CHEBI:58349"/>
    </ligand>
</feature>
<dbReference type="GO" id="GO:0055129">
    <property type="term" value="P:L-proline biosynthetic process"/>
    <property type="evidence" value="ECO:0007669"/>
    <property type="project" value="UniProtKB-UniRule"/>
</dbReference>
<dbReference type="NCBIfam" id="TIGR00112">
    <property type="entry name" value="proC"/>
    <property type="match status" value="1"/>
</dbReference>
<dbReference type="PANTHER" id="PTHR11645:SF0">
    <property type="entry name" value="PYRROLINE-5-CARBOXYLATE REDUCTASE 3"/>
    <property type="match status" value="1"/>
</dbReference>
<evidence type="ECO:0000256" key="3">
    <source>
        <dbReference type="ARBA" id="ARBA00022857"/>
    </source>
</evidence>
<dbReference type="EMBL" id="FUXI01000024">
    <property type="protein sequence ID" value="SJZ96854.1"/>
    <property type="molecule type" value="Genomic_DNA"/>
</dbReference>
<comment type="similarity">
    <text evidence="1 6 9">Belongs to the pyrroline-5-carboxylate reductase family.</text>
</comment>
<feature type="domain" description="Pyrroline-5-carboxylate reductase dimerisation" evidence="11">
    <location>
        <begin position="159"/>
        <end position="263"/>
    </location>
</feature>
<dbReference type="GO" id="GO:0005737">
    <property type="term" value="C:cytoplasm"/>
    <property type="evidence" value="ECO:0007669"/>
    <property type="project" value="UniProtKB-SubCell"/>
</dbReference>
<evidence type="ECO:0000259" key="11">
    <source>
        <dbReference type="Pfam" id="PF14748"/>
    </source>
</evidence>
<keyword evidence="4 6" id="KW-0560">Oxidoreductase</keyword>
<evidence type="ECO:0000256" key="5">
    <source>
        <dbReference type="ARBA" id="ARBA00058118"/>
    </source>
</evidence>
<dbReference type="Pfam" id="PF03807">
    <property type="entry name" value="F420_oxidored"/>
    <property type="match status" value="1"/>
</dbReference>
<organism evidence="12 13">
    <name type="scientific">Pilibacter termitis</name>
    <dbReference type="NCBI Taxonomy" id="263852"/>
    <lineage>
        <taxon>Bacteria</taxon>
        <taxon>Bacillati</taxon>
        <taxon>Bacillota</taxon>
        <taxon>Bacilli</taxon>
        <taxon>Lactobacillales</taxon>
        <taxon>Enterococcaceae</taxon>
        <taxon>Pilibacter</taxon>
    </lineage>
</organism>
<comment type="catalytic activity">
    <reaction evidence="6 9">
        <text>L-proline + NADP(+) = (S)-1-pyrroline-5-carboxylate + NADPH + 2 H(+)</text>
        <dbReference type="Rhea" id="RHEA:14109"/>
        <dbReference type="ChEBI" id="CHEBI:15378"/>
        <dbReference type="ChEBI" id="CHEBI:17388"/>
        <dbReference type="ChEBI" id="CHEBI:57783"/>
        <dbReference type="ChEBI" id="CHEBI:58349"/>
        <dbReference type="ChEBI" id="CHEBI:60039"/>
        <dbReference type="EC" id="1.5.1.2"/>
    </reaction>
</comment>
<keyword evidence="3 6" id="KW-0521">NADP</keyword>
<feature type="binding site" evidence="8">
    <location>
        <begin position="6"/>
        <end position="11"/>
    </location>
    <ligand>
        <name>NADP(+)</name>
        <dbReference type="ChEBI" id="CHEBI:58349"/>
    </ligand>
</feature>
<dbReference type="FunFam" id="1.10.3730.10:FF:000001">
    <property type="entry name" value="Pyrroline-5-carboxylate reductase"/>
    <property type="match status" value="1"/>
</dbReference>
<dbReference type="InterPro" id="IPR053790">
    <property type="entry name" value="P5CR-like_CS"/>
</dbReference>
<feature type="binding site" evidence="8">
    <location>
        <begin position="65"/>
        <end position="68"/>
    </location>
    <ligand>
        <name>NADP(+)</name>
        <dbReference type="ChEBI" id="CHEBI:58349"/>
    </ligand>
</feature>
<dbReference type="HAMAP" id="MF_01925">
    <property type="entry name" value="P5C_reductase"/>
    <property type="match status" value="1"/>
</dbReference>
<evidence type="ECO:0000256" key="8">
    <source>
        <dbReference type="PIRSR" id="PIRSR000193-1"/>
    </source>
</evidence>
<dbReference type="InterPro" id="IPR008927">
    <property type="entry name" value="6-PGluconate_DH-like_C_sf"/>
</dbReference>
<dbReference type="InterPro" id="IPR028939">
    <property type="entry name" value="P5C_Rdtase_cat_N"/>
</dbReference>
<dbReference type="Gene3D" id="1.10.3730.10">
    <property type="entry name" value="ProC C-terminal domain-like"/>
    <property type="match status" value="1"/>
</dbReference>
<evidence type="ECO:0000256" key="7">
    <source>
        <dbReference type="NCBIfam" id="TIGR00112"/>
    </source>
</evidence>
<keyword evidence="6" id="KW-0963">Cytoplasm</keyword>